<organism evidence="2 3">
    <name type="scientific">Ruthenibacterium intestinale</name>
    <dbReference type="NCBI Taxonomy" id="3133163"/>
    <lineage>
        <taxon>Bacteria</taxon>
        <taxon>Bacillati</taxon>
        <taxon>Bacillota</taxon>
        <taxon>Clostridia</taxon>
        <taxon>Eubacteriales</taxon>
        <taxon>Oscillospiraceae</taxon>
        <taxon>Ruthenibacterium</taxon>
    </lineage>
</organism>
<comment type="caution">
    <text evidence="2">The sequence shown here is derived from an EMBL/GenBank/DDBJ whole genome shotgun (WGS) entry which is preliminary data.</text>
</comment>
<dbReference type="SUPFAM" id="SSF53474">
    <property type="entry name" value="alpha/beta-Hydrolases"/>
    <property type="match status" value="1"/>
</dbReference>
<evidence type="ECO:0000259" key="1">
    <source>
        <dbReference type="Pfam" id="PF00561"/>
    </source>
</evidence>
<dbReference type="Gene3D" id="3.40.50.1820">
    <property type="entry name" value="alpha/beta hydrolase"/>
    <property type="match status" value="1"/>
</dbReference>
<dbReference type="InterPro" id="IPR029058">
    <property type="entry name" value="AB_hydrolase_fold"/>
</dbReference>
<dbReference type="EMBL" id="JBBMFA010000084">
    <property type="protein sequence ID" value="MEQ2520249.1"/>
    <property type="molecule type" value="Genomic_DNA"/>
</dbReference>
<dbReference type="Proteomes" id="UP001477672">
    <property type="component" value="Unassembled WGS sequence"/>
</dbReference>
<keyword evidence="2" id="KW-0378">Hydrolase</keyword>
<evidence type="ECO:0000313" key="3">
    <source>
        <dbReference type="Proteomes" id="UP001477672"/>
    </source>
</evidence>
<gene>
    <name evidence="2" type="ORF">WMO24_07385</name>
</gene>
<keyword evidence="3" id="KW-1185">Reference proteome</keyword>
<accession>A0ABV1GEK8</accession>
<dbReference type="PANTHER" id="PTHR43433:SF5">
    <property type="entry name" value="AB HYDROLASE-1 DOMAIN-CONTAINING PROTEIN"/>
    <property type="match status" value="1"/>
</dbReference>
<protein>
    <submittedName>
        <fullName evidence="2">Alpha/beta hydrolase</fullName>
    </submittedName>
</protein>
<dbReference type="InterPro" id="IPR000073">
    <property type="entry name" value="AB_hydrolase_1"/>
</dbReference>
<dbReference type="PRINTS" id="PR00111">
    <property type="entry name" value="ABHYDROLASE"/>
</dbReference>
<feature type="domain" description="AB hydrolase-1" evidence="1">
    <location>
        <begin position="26"/>
        <end position="252"/>
    </location>
</feature>
<dbReference type="Pfam" id="PF00561">
    <property type="entry name" value="Abhydrolase_1"/>
    <property type="match status" value="1"/>
</dbReference>
<name>A0ABV1GEK8_9FIRM</name>
<sequence>MEGAFEQDLPINGHHLHVQTIGRGTPLLLLMGLGAAGDKWAPNVAVYQEHFRCILVDNLGAGRSDKPQQEAYSVAEMARDAAAVLDALGVEKAHVNGISMGGAIAQELAIAHPQRVKSLILTSTFASVSNSFRTAIETLRDNIDVMDKKAFKRLNQWMTFAQKTQNTRPDFLLEMAQSDAEYPYPMPSYAYKAQCNACLGHNAADRLKKITAPTLVAAGACDLFVPYEKTMELCEKIPNATLYLCKDGGHVHEWEHLEDYNRVTLEFLLAQNE</sequence>
<dbReference type="GO" id="GO:0016787">
    <property type="term" value="F:hydrolase activity"/>
    <property type="evidence" value="ECO:0007669"/>
    <property type="project" value="UniProtKB-KW"/>
</dbReference>
<evidence type="ECO:0000313" key="2">
    <source>
        <dbReference type="EMBL" id="MEQ2520249.1"/>
    </source>
</evidence>
<dbReference type="InterPro" id="IPR050471">
    <property type="entry name" value="AB_hydrolase"/>
</dbReference>
<dbReference type="PANTHER" id="PTHR43433">
    <property type="entry name" value="HYDROLASE, ALPHA/BETA FOLD FAMILY PROTEIN"/>
    <property type="match status" value="1"/>
</dbReference>
<proteinExistence type="predicted"/>
<dbReference type="RefSeq" id="WP_349215725.1">
    <property type="nucleotide sequence ID" value="NZ_JBBMFA010000084.1"/>
</dbReference>
<reference evidence="2 3" key="1">
    <citation type="submission" date="2024-03" db="EMBL/GenBank/DDBJ databases">
        <title>Human intestinal bacterial collection.</title>
        <authorList>
            <person name="Pauvert C."/>
            <person name="Hitch T.C.A."/>
            <person name="Clavel T."/>
        </authorList>
    </citation>
    <scope>NUCLEOTIDE SEQUENCE [LARGE SCALE GENOMIC DNA]</scope>
    <source>
        <strain evidence="2 3">CLA-JM-H11</strain>
    </source>
</reference>